<evidence type="ECO:0000259" key="18">
    <source>
        <dbReference type="PROSITE" id="PS51371"/>
    </source>
</evidence>
<feature type="active site" evidence="15">
    <location>
        <position position="78"/>
    </location>
</feature>
<sequence length="390" mass="41019">MSNPAGGRLMTADEGIPLGRVAGFPLSAHWSVLVIAWLFTWSLATTLPTVAPGYGARTYWLAGACGALILLASLLAHELTHALVARRAGIEVRSVKLWLFGGIARLGGDAKTPREAFWIAASGPAVSLALAAVFAGSASGLDALGAAPIVVAVGWWLSGINLILGLFNLLPGAPLDGGRILRAFLWRRHGDAVRSAVGAARAGRVVAYVLIAMGLLEFLLGSIVGGAWMAFIGWFLLVAARDEEMSVLTRQSLAGVTVADVMTPRPHTAPGGISVEDFIQRYLLGDRHSSYPVANPDGVITGLITLKELRGVAPEHRATTMIRDVAVPRDQVTTVAPHEPLVALLERLAPTGDGRALVVDPDGRVVGIVTPSDITRVIDVRSIAMPAFSR</sequence>
<keyword evidence="6 14" id="KW-0479">Metal-binding</keyword>
<evidence type="ECO:0000256" key="14">
    <source>
        <dbReference type="PIRNR" id="PIRNR006404"/>
    </source>
</evidence>
<dbReference type="GO" id="GO:0008237">
    <property type="term" value="F:metallopeptidase activity"/>
    <property type="evidence" value="ECO:0007669"/>
    <property type="project" value="UniProtKB-UniRule"/>
</dbReference>
<evidence type="ECO:0000256" key="15">
    <source>
        <dbReference type="PIRSR" id="PIRSR006404-1"/>
    </source>
</evidence>
<keyword evidence="9 14" id="KW-0862">Zinc</keyword>
<keyword evidence="12 17" id="KW-0129">CBS domain</keyword>
<evidence type="ECO:0000313" key="20">
    <source>
        <dbReference type="Proteomes" id="UP000465302"/>
    </source>
</evidence>
<feature type="transmembrane region" description="Helical" evidence="14">
    <location>
        <begin position="149"/>
        <end position="171"/>
    </location>
</feature>
<dbReference type="GO" id="GO:0005886">
    <property type="term" value="C:plasma membrane"/>
    <property type="evidence" value="ECO:0007669"/>
    <property type="project" value="UniProtKB-SubCell"/>
</dbReference>
<comment type="subcellular location">
    <subcellularLocation>
        <location evidence="1">Cell membrane</location>
        <topology evidence="1">Multi-pass membrane protein</topology>
    </subcellularLocation>
</comment>
<dbReference type="InterPro" id="IPR008915">
    <property type="entry name" value="Peptidase_M50"/>
</dbReference>
<evidence type="ECO:0000256" key="16">
    <source>
        <dbReference type="PIRSR" id="PIRSR006404-2"/>
    </source>
</evidence>
<evidence type="ECO:0000256" key="12">
    <source>
        <dbReference type="ARBA" id="ARBA00023122"/>
    </source>
</evidence>
<keyword evidence="10 14" id="KW-1133">Transmembrane helix</keyword>
<feature type="transmembrane region" description="Helical" evidence="14">
    <location>
        <begin position="59"/>
        <end position="77"/>
    </location>
</feature>
<evidence type="ECO:0000256" key="2">
    <source>
        <dbReference type="ARBA" id="ARBA00007931"/>
    </source>
</evidence>
<dbReference type="InterPro" id="IPR000644">
    <property type="entry name" value="CBS_dom"/>
</dbReference>
<dbReference type="AlphaFoldDB" id="A0A7I9VY19"/>
<proteinExistence type="inferred from homology"/>
<feature type="transmembrane region" description="Helical" evidence="14">
    <location>
        <begin position="116"/>
        <end position="137"/>
    </location>
</feature>
<feature type="transmembrane region" description="Helical" evidence="14">
    <location>
        <begin position="21"/>
        <end position="39"/>
    </location>
</feature>
<dbReference type="Proteomes" id="UP000465302">
    <property type="component" value="Unassembled WGS sequence"/>
</dbReference>
<feature type="binding site" evidence="16">
    <location>
        <position position="176"/>
    </location>
    <ligand>
        <name>Zn(2+)</name>
        <dbReference type="ChEBI" id="CHEBI:29105"/>
        <note>catalytic</note>
    </ligand>
</feature>
<dbReference type="SMART" id="SM00116">
    <property type="entry name" value="CBS"/>
    <property type="match status" value="2"/>
</dbReference>
<dbReference type="PANTHER" id="PTHR39188">
    <property type="entry name" value="MEMBRANE-ASSOCIATED ZINC METALLOPROTEASE M50B"/>
    <property type="match status" value="1"/>
</dbReference>
<keyword evidence="13 14" id="KW-0472">Membrane</keyword>
<evidence type="ECO:0000256" key="13">
    <source>
        <dbReference type="ARBA" id="ARBA00023136"/>
    </source>
</evidence>
<keyword evidence="11 14" id="KW-0482">Metalloprotease</keyword>
<dbReference type="EMBL" id="BLKS01000001">
    <property type="protein sequence ID" value="GFG50365.1"/>
    <property type="molecule type" value="Genomic_DNA"/>
</dbReference>
<evidence type="ECO:0000256" key="6">
    <source>
        <dbReference type="ARBA" id="ARBA00022723"/>
    </source>
</evidence>
<evidence type="ECO:0000313" key="19">
    <source>
        <dbReference type="EMBL" id="GFG50365.1"/>
    </source>
</evidence>
<reference evidence="19 20" key="1">
    <citation type="journal article" date="2019" name="Emerg. Microbes Infect.">
        <title>Comprehensive subspecies identification of 175 nontuberculous mycobacteria species based on 7547 genomic profiles.</title>
        <authorList>
            <person name="Matsumoto Y."/>
            <person name="Kinjo T."/>
            <person name="Motooka D."/>
            <person name="Nabeya D."/>
            <person name="Jung N."/>
            <person name="Uechi K."/>
            <person name="Horii T."/>
            <person name="Iida T."/>
            <person name="Fujita J."/>
            <person name="Nakamura S."/>
        </authorList>
    </citation>
    <scope>NUCLEOTIDE SEQUENCE [LARGE SCALE GENOMIC DNA]</scope>
    <source>
        <strain evidence="19 20">JCM 6377</strain>
    </source>
</reference>
<gene>
    <name evidence="19" type="primary">rip3</name>
    <name evidence="19" type="ORF">MAGR_18060</name>
</gene>
<keyword evidence="4 14" id="KW-0645">Protease</keyword>
<dbReference type="GO" id="GO:0006508">
    <property type="term" value="P:proteolysis"/>
    <property type="evidence" value="ECO:0007669"/>
    <property type="project" value="UniProtKB-KW"/>
</dbReference>
<keyword evidence="8 14" id="KW-0378">Hydrolase</keyword>
<dbReference type="SUPFAM" id="SSF54631">
    <property type="entry name" value="CBS-domain pair"/>
    <property type="match status" value="1"/>
</dbReference>
<comment type="cofactor">
    <cofactor evidence="14 16">
        <name>Zn(2+)</name>
        <dbReference type="ChEBI" id="CHEBI:29105"/>
    </cofactor>
    <text evidence="14 16">Binds 1 zinc ion per subunit.</text>
</comment>
<feature type="binding site" evidence="16">
    <location>
        <position position="77"/>
    </location>
    <ligand>
        <name>Zn(2+)</name>
        <dbReference type="ChEBI" id="CHEBI:29105"/>
        <note>catalytic</note>
    </ligand>
</feature>
<keyword evidence="7" id="KW-0677">Repeat</keyword>
<comment type="similarity">
    <text evidence="2 14">Belongs to the peptidase M50B family.</text>
</comment>
<dbReference type="InterPro" id="IPR046342">
    <property type="entry name" value="CBS_dom_sf"/>
</dbReference>
<dbReference type="GO" id="GO:0046872">
    <property type="term" value="F:metal ion binding"/>
    <property type="evidence" value="ECO:0007669"/>
    <property type="project" value="UniProtKB-UniRule"/>
</dbReference>
<dbReference type="Pfam" id="PF02163">
    <property type="entry name" value="Peptidase_M50"/>
    <property type="match status" value="2"/>
</dbReference>
<dbReference type="PANTHER" id="PTHR39188:SF3">
    <property type="entry name" value="STAGE IV SPORULATION PROTEIN FB"/>
    <property type="match status" value="1"/>
</dbReference>
<evidence type="ECO:0000256" key="4">
    <source>
        <dbReference type="ARBA" id="ARBA00022670"/>
    </source>
</evidence>
<feature type="domain" description="CBS" evidence="18">
    <location>
        <begin position="262"/>
        <end position="319"/>
    </location>
</feature>
<evidence type="ECO:0000256" key="3">
    <source>
        <dbReference type="ARBA" id="ARBA00022475"/>
    </source>
</evidence>
<evidence type="ECO:0000256" key="7">
    <source>
        <dbReference type="ARBA" id="ARBA00022737"/>
    </source>
</evidence>
<evidence type="ECO:0000256" key="8">
    <source>
        <dbReference type="ARBA" id="ARBA00022801"/>
    </source>
</evidence>
<dbReference type="Gene3D" id="3.10.580.10">
    <property type="entry name" value="CBS-domain"/>
    <property type="match status" value="2"/>
</dbReference>
<evidence type="ECO:0000256" key="10">
    <source>
        <dbReference type="ARBA" id="ARBA00022989"/>
    </source>
</evidence>
<evidence type="ECO:0000256" key="1">
    <source>
        <dbReference type="ARBA" id="ARBA00004651"/>
    </source>
</evidence>
<keyword evidence="3" id="KW-1003">Cell membrane</keyword>
<feature type="binding site" evidence="16">
    <location>
        <position position="81"/>
    </location>
    <ligand>
        <name>Zn(2+)</name>
        <dbReference type="ChEBI" id="CHEBI:29105"/>
        <note>catalytic</note>
    </ligand>
</feature>
<keyword evidence="5 14" id="KW-0812">Transmembrane</keyword>
<evidence type="ECO:0000256" key="17">
    <source>
        <dbReference type="PROSITE-ProRule" id="PRU00703"/>
    </source>
</evidence>
<dbReference type="PIRSF" id="PIRSF006404">
    <property type="entry name" value="UCP006404_Pept_M50_CBS"/>
    <property type="match status" value="1"/>
</dbReference>
<evidence type="ECO:0000256" key="11">
    <source>
        <dbReference type="ARBA" id="ARBA00023049"/>
    </source>
</evidence>
<dbReference type="RefSeq" id="WP_234816133.1">
    <property type="nucleotide sequence ID" value="NZ_BLKS01000001.1"/>
</dbReference>
<evidence type="ECO:0000256" key="9">
    <source>
        <dbReference type="ARBA" id="ARBA00022833"/>
    </source>
</evidence>
<name>A0A7I9VY19_MYCAG</name>
<comment type="caution">
    <text evidence="14">Lacks conserved residue(s) required for the propagation of feature annotation.</text>
</comment>
<dbReference type="Pfam" id="PF00571">
    <property type="entry name" value="CBS"/>
    <property type="match status" value="2"/>
</dbReference>
<comment type="caution">
    <text evidence="19">The sequence shown here is derived from an EMBL/GenBank/DDBJ whole genome shotgun (WGS) entry which is preliminary data.</text>
</comment>
<dbReference type="InterPro" id="IPR016483">
    <property type="entry name" value="UCP006404_Pept_M50_CBS"/>
</dbReference>
<dbReference type="PROSITE" id="PS51371">
    <property type="entry name" value="CBS"/>
    <property type="match status" value="2"/>
</dbReference>
<accession>A0A7I9VY19</accession>
<protein>
    <recommendedName>
        <fullName evidence="14">Zinc metalloprotease</fullName>
    </recommendedName>
</protein>
<dbReference type="CDD" id="cd06164">
    <property type="entry name" value="S2P-M50_SpoIVFB_CBS"/>
    <property type="match status" value="1"/>
</dbReference>
<organism evidence="19 20">
    <name type="scientific">Mycolicibacterium agri</name>
    <name type="common">Mycobacterium agri</name>
    <dbReference type="NCBI Taxonomy" id="36811"/>
    <lineage>
        <taxon>Bacteria</taxon>
        <taxon>Bacillati</taxon>
        <taxon>Actinomycetota</taxon>
        <taxon>Actinomycetes</taxon>
        <taxon>Mycobacteriales</taxon>
        <taxon>Mycobacteriaceae</taxon>
        <taxon>Mycolicibacterium</taxon>
    </lineage>
</organism>
<feature type="domain" description="CBS" evidence="18">
    <location>
        <begin position="321"/>
        <end position="385"/>
    </location>
</feature>
<evidence type="ECO:0000256" key="5">
    <source>
        <dbReference type="ARBA" id="ARBA00022692"/>
    </source>
</evidence>